<accession>A0A0F9KIY1</accession>
<feature type="non-terminal residue" evidence="1">
    <location>
        <position position="1"/>
    </location>
</feature>
<evidence type="ECO:0000313" key="1">
    <source>
        <dbReference type="EMBL" id="KKM74701.1"/>
    </source>
</evidence>
<reference evidence="1" key="1">
    <citation type="journal article" date="2015" name="Nature">
        <title>Complex archaea that bridge the gap between prokaryotes and eukaryotes.</title>
        <authorList>
            <person name="Spang A."/>
            <person name="Saw J.H."/>
            <person name="Jorgensen S.L."/>
            <person name="Zaremba-Niedzwiedzka K."/>
            <person name="Martijn J."/>
            <person name="Lind A.E."/>
            <person name="van Eijk R."/>
            <person name="Schleper C."/>
            <person name="Guy L."/>
            <person name="Ettema T.J."/>
        </authorList>
    </citation>
    <scope>NUCLEOTIDE SEQUENCE</scope>
</reference>
<name>A0A0F9KIY1_9ZZZZ</name>
<protein>
    <recommendedName>
        <fullName evidence="2">NYN domain-containing protein</fullName>
    </recommendedName>
</protein>
<evidence type="ECO:0008006" key="2">
    <source>
        <dbReference type="Google" id="ProtNLM"/>
    </source>
</evidence>
<dbReference type="AlphaFoldDB" id="A0A0F9KIY1"/>
<proteinExistence type="predicted"/>
<comment type="caution">
    <text evidence="1">The sequence shown here is derived from an EMBL/GenBank/DDBJ whole genome shotgun (WGS) entry which is preliminary data.</text>
</comment>
<sequence>LEIPNNIIINLCSKNSNKEIFHLLKVPKGGGYSDIDNYLIANGVEILERCEIRGFVIVSSDKDYLPVMRIASYKRIKSRIIGINTPEIYEKYSITDIKFLGIMKFFDS</sequence>
<gene>
    <name evidence="1" type="ORF">LCGC14_1397650</name>
</gene>
<organism evidence="1">
    <name type="scientific">marine sediment metagenome</name>
    <dbReference type="NCBI Taxonomy" id="412755"/>
    <lineage>
        <taxon>unclassified sequences</taxon>
        <taxon>metagenomes</taxon>
        <taxon>ecological metagenomes</taxon>
    </lineage>
</organism>
<dbReference type="EMBL" id="LAZR01009095">
    <property type="protein sequence ID" value="KKM74701.1"/>
    <property type="molecule type" value="Genomic_DNA"/>
</dbReference>